<dbReference type="Proteomes" id="UP000001940">
    <property type="component" value="Chromosome V"/>
</dbReference>
<feature type="chain" id="PRO_5004333966" evidence="1">
    <location>
        <begin position="19"/>
        <end position="548"/>
    </location>
</feature>
<dbReference type="InterPro" id="IPR053079">
    <property type="entry name" value="SPS2_domain"/>
</dbReference>
<keyword evidence="1" id="KW-0732">Signal</keyword>
<dbReference type="SMR" id="Q9TXL8"/>
<dbReference type="WormBase" id="K04F1.13">
    <property type="protein sequence ID" value="CE36878"/>
    <property type="gene ID" value="WBGene00019392"/>
    <property type="gene designation" value="irld-44"/>
</dbReference>
<dbReference type="OMA" id="EICENDC"/>
<gene>
    <name evidence="3 5" type="primary">irld-44</name>
    <name evidence="3" type="ORF">CELE_K04F1.13</name>
    <name evidence="5" type="ORF">K04F1.13</name>
</gene>
<dbReference type="InterPro" id="IPR000494">
    <property type="entry name" value="Rcpt_L-dom"/>
</dbReference>
<dbReference type="Gene3D" id="3.80.20.20">
    <property type="entry name" value="Receptor L-domain"/>
    <property type="match status" value="3"/>
</dbReference>
<evidence type="ECO:0000313" key="3">
    <source>
        <dbReference type="EMBL" id="CCD72644.1"/>
    </source>
</evidence>
<dbReference type="EMBL" id="BX284605">
    <property type="protein sequence ID" value="CCD72644.1"/>
    <property type="molecule type" value="Genomic_DNA"/>
</dbReference>
<feature type="domain" description="Receptor L-domain" evidence="2">
    <location>
        <begin position="341"/>
        <end position="418"/>
    </location>
</feature>
<dbReference type="KEGG" id="cel:CELE_K04F1.13"/>
<feature type="domain" description="Receptor L-domain" evidence="2">
    <location>
        <begin position="191"/>
        <end position="303"/>
    </location>
</feature>
<evidence type="ECO:0000313" key="4">
    <source>
        <dbReference type="Proteomes" id="UP000001940"/>
    </source>
</evidence>
<dbReference type="AlphaFoldDB" id="Q9TXL8"/>
<dbReference type="PhylomeDB" id="Q9TXL8"/>
<reference evidence="3 4" key="1">
    <citation type="journal article" date="1998" name="Science">
        <title>Genome sequence of the nematode C. elegans: a platform for investigating biology.</title>
        <authorList>
            <consortium name="The C. elegans sequencing consortium"/>
            <person name="Sulson J.E."/>
            <person name="Waterston R."/>
        </authorList>
    </citation>
    <scope>NUCLEOTIDE SEQUENCE [LARGE SCALE GENOMIC DNA]</scope>
    <source>
        <strain evidence="3 4">Bristol N2</strain>
    </source>
</reference>
<organism evidence="3 4">
    <name type="scientific">Caenorhabditis elegans</name>
    <dbReference type="NCBI Taxonomy" id="6239"/>
    <lineage>
        <taxon>Eukaryota</taxon>
        <taxon>Metazoa</taxon>
        <taxon>Ecdysozoa</taxon>
        <taxon>Nematoda</taxon>
        <taxon>Chromadorea</taxon>
        <taxon>Rhabditida</taxon>
        <taxon>Rhabditina</taxon>
        <taxon>Rhabditomorpha</taxon>
        <taxon>Rhabditoidea</taxon>
        <taxon>Rhabditidae</taxon>
        <taxon>Peloderinae</taxon>
        <taxon>Caenorhabditis</taxon>
    </lineage>
</organism>
<dbReference type="GeneID" id="186999"/>
<keyword evidence="3" id="KW-0675">Receptor</keyword>
<dbReference type="CTD" id="186999"/>
<name>Q9TXL8_CAEEL</name>
<dbReference type="InterPro" id="IPR036941">
    <property type="entry name" value="Rcpt_L-dom_sf"/>
</dbReference>
<evidence type="ECO:0000259" key="2">
    <source>
        <dbReference type="Pfam" id="PF01030"/>
    </source>
</evidence>
<proteinExistence type="predicted"/>
<dbReference type="RefSeq" id="NP_503469.2">
    <property type="nucleotide sequence ID" value="NM_071068.2"/>
</dbReference>
<feature type="domain" description="Receptor L-domain" evidence="2">
    <location>
        <begin position="54"/>
        <end position="126"/>
    </location>
</feature>
<dbReference type="UCSC" id="K04F1.13">
    <property type="organism name" value="c. elegans"/>
</dbReference>
<dbReference type="PaxDb" id="6239-K04F1.13"/>
<evidence type="ECO:0000256" key="1">
    <source>
        <dbReference type="SAM" id="SignalP"/>
    </source>
</evidence>
<dbReference type="PANTHER" id="PTHR21662:SF7">
    <property type="entry name" value="RECEPTOR L-DOMAIN DOMAIN-CONTAINING PROTEIN"/>
    <property type="match status" value="1"/>
</dbReference>
<dbReference type="AGR" id="WB:WBGene00019392"/>
<sequence length="548" mass="61674">MYSLHFLVILLIIPRGRGQESTQDVKSPEICENDCHFYNTSITSSTIKNWPSLCTTVCGNLVFNADTDLTGEQLEPYFQKLRHLNGIIKVELSNLTSLSFLGNRREFKCEKGELIIARNSELKNVSAIEKWYSMTPCIWHVVLNPKLNFKPHCDIPTSNFNVDLNVYGNLQNCGCRNLRAGPRSLLYFPKCTSIAGSANGGLKISQISEAHNVSVLTSLKKIEGVFEVYNTSLQDLSFLENLETISGNWLPYFATFSIHDNPNMARLGLKSLKKLTPLNGGLLVGFKNNHPDFCLTTYEIQLFSKSMAHFSDFEARICSDTYRKDEEKVCYFTTLKDVDSNCQHIVGDIVINDKNEKEIEKLNKAIIIYGSFTIEDTKYLEDLTFLKHLEQVVGLKMDSGPIVRFLSNSALKNVKFPIMKRPPFQINHEPVIEINGNLEIIFNNVQECKLHEEQTQSRVKYNGDECDALEELSFPSQSSPTQSFDYVESSTVEKFEEESEITSGTMENELSTGTSVIAITHSSVEPTTKSGNGAQILIVLISFASIHS</sequence>
<accession>Q9TXL8</accession>
<feature type="signal peptide" evidence="1">
    <location>
        <begin position="1"/>
        <end position="18"/>
    </location>
</feature>
<dbReference type="InParanoid" id="Q9TXL8"/>
<dbReference type="eggNOG" id="ENOG502RT5B">
    <property type="taxonomic scope" value="Eukaryota"/>
</dbReference>
<protein>
    <submittedName>
        <fullName evidence="3">Receptor L-domain domain-containing protein</fullName>
    </submittedName>
</protein>
<dbReference type="Pfam" id="PF01030">
    <property type="entry name" value="Recep_L_domain"/>
    <property type="match status" value="3"/>
</dbReference>
<keyword evidence="4" id="KW-1185">Reference proteome</keyword>
<dbReference type="SUPFAM" id="SSF52058">
    <property type="entry name" value="L domain-like"/>
    <property type="match status" value="3"/>
</dbReference>
<dbReference type="PANTHER" id="PTHR21662">
    <property type="entry name" value="RECEPTOR PROTEIN-TYROSINE KINASE"/>
    <property type="match status" value="1"/>
</dbReference>
<dbReference type="HOGENOM" id="CLU_028064_2_0_1"/>
<evidence type="ECO:0000313" key="5">
    <source>
        <dbReference type="WormBase" id="K04F1.13"/>
    </source>
</evidence>
<dbReference type="OrthoDB" id="5872946at2759"/>
<dbReference type="PIR" id="G88954">
    <property type="entry name" value="G88954"/>
</dbReference>